<evidence type="ECO:0000256" key="1">
    <source>
        <dbReference type="ARBA" id="ARBA00022705"/>
    </source>
</evidence>
<dbReference type="PANTHER" id="PTHR11669">
    <property type="entry name" value="REPLICATION FACTOR C / DNA POLYMERASE III GAMMA-TAU SUBUNIT"/>
    <property type="match status" value="1"/>
</dbReference>
<accession>A0A0U1NPA4</accession>
<dbReference type="SUPFAM" id="SSF52540">
    <property type="entry name" value="P-loop containing nucleoside triphosphate hydrolases"/>
    <property type="match status" value="1"/>
</dbReference>
<dbReference type="STRING" id="282199.GCA_001049735_02359"/>
<dbReference type="InterPro" id="IPR003959">
    <property type="entry name" value="ATPase_AAA_core"/>
</dbReference>
<reference evidence="5 6" key="1">
    <citation type="submission" date="2015-04" db="EMBL/GenBank/DDBJ databases">
        <authorList>
            <person name="Syromyatnikov M.Y."/>
            <person name="Popov V.N."/>
        </authorList>
    </citation>
    <scope>NUCLEOTIDE SEQUENCE [LARGE SCALE GENOMIC DNA]</scope>
    <source>
        <strain evidence="5 6">CECT 5292</strain>
    </source>
</reference>
<dbReference type="GO" id="GO:0006261">
    <property type="term" value="P:DNA-templated DNA replication"/>
    <property type="evidence" value="ECO:0007669"/>
    <property type="project" value="TreeGrafter"/>
</dbReference>
<dbReference type="GO" id="GO:0016887">
    <property type="term" value="F:ATP hydrolysis activity"/>
    <property type="evidence" value="ECO:0007669"/>
    <property type="project" value="InterPro"/>
</dbReference>
<sequence>MTFDKKHRPQVLSDVVFASSDVQQTLEDYANNKRDKHLLLYGPKGTGKSVSAELIMRERLGSIWQAGLAEPFNAKAYAAQHDSFGPILSQWNWQLSAGALAGCSIVDEIDQFTLPMQHKLRAFIDQYEMGVVIATTNNLHLVDGPLKDRFRPVFVDYPSVAQWVLRVVAVMTAEGIPITSSQAQVLLSGFEGSGRTLNDWIEDYVLRLQGAVHKLTNPAASGVTPAQILTIHNTTEGK</sequence>
<gene>
    <name evidence="5" type="ORF">NIG5292_02360</name>
</gene>
<dbReference type="EMBL" id="CVQV01000015">
    <property type="protein sequence ID" value="CRK76303.1"/>
    <property type="molecule type" value="Genomic_DNA"/>
</dbReference>
<evidence type="ECO:0000256" key="3">
    <source>
        <dbReference type="ARBA" id="ARBA00022840"/>
    </source>
</evidence>
<proteinExistence type="predicted"/>
<dbReference type="InterPro" id="IPR050238">
    <property type="entry name" value="DNA_Rep/Repair_Clamp_Loader"/>
</dbReference>
<feature type="domain" description="ATPase AAA-type core" evidence="4">
    <location>
        <begin position="38"/>
        <end position="152"/>
    </location>
</feature>
<dbReference type="Pfam" id="PF00004">
    <property type="entry name" value="AAA"/>
    <property type="match status" value="1"/>
</dbReference>
<organism evidence="5 6">
    <name type="scientific">Nereida ignava</name>
    <dbReference type="NCBI Taxonomy" id="282199"/>
    <lineage>
        <taxon>Bacteria</taxon>
        <taxon>Pseudomonadati</taxon>
        <taxon>Pseudomonadota</taxon>
        <taxon>Alphaproteobacteria</taxon>
        <taxon>Rhodobacterales</taxon>
        <taxon>Roseobacteraceae</taxon>
        <taxon>Nereida</taxon>
    </lineage>
</organism>
<evidence type="ECO:0000259" key="4">
    <source>
        <dbReference type="Pfam" id="PF00004"/>
    </source>
</evidence>
<dbReference type="Proteomes" id="UP000048949">
    <property type="component" value="Unassembled WGS sequence"/>
</dbReference>
<dbReference type="RefSeq" id="WP_048599718.1">
    <property type="nucleotide sequence ID" value="NZ_CVPC01000015.1"/>
</dbReference>
<dbReference type="OrthoDB" id="7344521at2"/>
<dbReference type="GO" id="GO:0003689">
    <property type="term" value="F:DNA clamp loader activity"/>
    <property type="evidence" value="ECO:0007669"/>
    <property type="project" value="TreeGrafter"/>
</dbReference>
<keyword evidence="3" id="KW-0067">ATP-binding</keyword>
<dbReference type="GO" id="GO:0006281">
    <property type="term" value="P:DNA repair"/>
    <property type="evidence" value="ECO:0007669"/>
    <property type="project" value="TreeGrafter"/>
</dbReference>
<evidence type="ECO:0000313" key="5">
    <source>
        <dbReference type="EMBL" id="CRK76303.1"/>
    </source>
</evidence>
<evidence type="ECO:0000256" key="2">
    <source>
        <dbReference type="ARBA" id="ARBA00022741"/>
    </source>
</evidence>
<protein>
    <submittedName>
        <fullName evidence="5">Replication factor C small subunit 2</fullName>
    </submittedName>
</protein>
<keyword evidence="6" id="KW-1185">Reference proteome</keyword>
<dbReference type="CDD" id="cd00009">
    <property type="entry name" value="AAA"/>
    <property type="match status" value="1"/>
</dbReference>
<dbReference type="AlphaFoldDB" id="A0A0U1NPA4"/>
<evidence type="ECO:0000313" key="6">
    <source>
        <dbReference type="Proteomes" id="UP000048949"/>
    </source>
</evidence>
<dbReference type="GO" id="GO:0005524">
    <property type="term" value="F:ATP binding"/>
    <property type="evidence" value="ECO:0007669"/>
    <property type="project" value="UniProtKB-KW"/>
</dbReference>
<dbReference type="InterPro" id="IPR027417">
    <property type="entry name" value="P-loop_NTPase"/>
</dbReference>
<keyword evidence="2" id="KW-0547">Nucleotide-binding</keyword>
<keyword evidence="1" id="KW-0235">DNA replication</keyword>
<dbReference type="PANTHER" id="PTHR11669:SF20">
    <property type="entry name" value="REPLICATION FACTOR C SUBUNIT 4"/>
    <property type="match status" value="1"/>
</dbReference>
<name>A0A0U1NPA4_9RHOB</name>
<dbReference type="Gene3D" id="3.40.50.300">
    <property type="entry name" value="P-loop containing nucleotide triphosphate hydrolases"/>
    <property type="match status" value="1"/>
</dbReference>